<dbReference type="STRING" id="1230458.C484_07746"/>
<sequence>MTVRDGADDVESGYRRILLAIDGSDSSRQAGTYAFDLAAAYDATVYGIHIVETRFGSSDPIRRMLEQQGEESIQDARVQAARASVELVPTEREGDPAREILDFAAKQDIDLIVLGTHGRAGFDRVVMGSVASDVIREAKQAVLTVRVKSSE</sequence>
<accession>M0A5Y3</accession>
<dbReference type="SUPFAM" id="SSF52402">
    <property type="entry name" value="Adenine nucleotide alpha hydrolases-like"/>
    <property type="match status" value="1"/>
</dbReference>
<dbReference type="PANTHER" id="PTHR46268">
    <property type="entry name" value="STRESS RESPONSE PROTEIN NHAX"/>
    <property type="match status" value="1"/>
</dbReference>
<evidence type="ECO:0000313" key="4">
    <source>
        <dbReference type="Proteomes" id="UP000011648"/>
    </source>
</evidence>
<comment type="similarity">
    <text evidence="1">Belongs to the universal stress protein A family.</text>
</comment>
<organism evidence="3 4">
    <name type="scientific">Natrialba taiwanensis DSM 12281</name>
    <dbReference type="NCBI Taxonomy" id="1230458"/>
    <lineage>
        <taxon>Archaea</taxon>
        <taxon>Methanobacteriati</taxon>
        <taxon>Methanobacteriota</taxon>
        <taxon>Stenosarchaea group</taxon>
        <taxon>Halobacteria</taxon>
        <taxon>Halobacteriales</taxon>
        <taxon>Natrialbaceae</taxon>
        <taxon>Natrialba</taxon>
    </lineage>
</organism>
<dbReference type="PRINTS" id="PR01438">
    <property type="entry name" value="UNVRSLSTRESS"/>
</dbReference>
<dbReference type="InterPro" id="IPR006015">
    <property type="entry name" value="Universal_stress_UspA"/>
</dbReference>
<reference evidence="3 4" key="1">
    <citation type="journal article" date="2014" name="PLoS Genet.">
        <title>Phylogenetically driven sequencing of extremely halophilic archaea reveals strategies for static and dynamic osmo-response.</title>
        <authorList>
            <person name="Becker E.A."/>
            <person name="Seitzer P.M."/>
            <person name="Tritt A."/>
            <person name="Larsen D."/>
            <person name="Krusor M."/>
            <person name="Yao A.I."/>
            <person name="Wu D."/>
            <person name="Madern D."/>
            <person name="Eisen J.A."/>
            <person name="Darling A.E."/>
            <person name="Facciotti M.T."/>
        </authorList>
    </citation>
    <scope>NUCLEOTIDE SEQUENCE [LARGE SCALE GENOMIC DNA]</scope>
    <source>
        <strain evidence="3 4">DSM 12281</strain>
    </source>
</reference>
<dbReference type="AlphaFoldDB" id="M0A5Y3"/>
<dbReference type="CDD" id="cd00293">
    <property type="entry name" value="USP-like"/>
    <property type="match status" value="1"/>
</dbReference>
<evidence type="ECO:0000313" key="3">
    <source>
        <dbReference type="EMBL" id="ELY93756.1"/>
    </source>
</evidence>
<dbReference type="PATRIC" id="fig|1230458.4.peg.1548"/>
<dbReference type="Proteomes" id="UP000011648">
    <property type="component" value="Unassembled WGS sequence"/>
</dbReference>
<dbReference type="PIRSF" id="PIRSF006276">
    <property type="entry name" value="UspA"/>
    <property type="match status" value="1"/>
</dbReference>
<dbReference type="InterPro" id="IPR006016">
    <property type="entry name" value="UspA"/>
</dbReference>
<dbReference type="InterPro" id="IPR014729">
    <property type="entry name" value="Rossmann-like_a/b/a_fold"/>
</dbReference>
<dbReference type="Gene3D" id="3.40.50.620">
    <property type="entry name" value="HUPs"/>
    <property type="match status" value="1"/>
</dbReference>
<dbReference type="EMBL" id="AOIL01000019">
    <property type="protein sequence ID" value="ELY93756.1"/>
    <property type="molecule type" value="Genomic_DNA"/>
</dbReference>
<keyword evidence="4" id="KW-1185">Reference proteome</keyword>
<dbReference type="OrthoDB" id="275636at2157"/>
<comment type="caution">
    <text evidence="3">The sequence shown here is derived from an EMBL/GenBank/DDBJ whole genome shotgun (WGS) entry which is preliminary data.</text>
</comment>
<gene>
    <name evidence="3" type="ORF">C484_07746</name>
</gene>
<evidence type="ECO:0000256" key="1">
    <source>
        <dbReference type="ARBA" id="ARBA00008791"/>
    </source>
</evidence>
<dbReference type="PANTHER" id="PTHR46268:SF6">
    <property type="entry name" value="UNIVERSAL STRESS PROTEIN UP12"/>
    <property type="match status" value="1"/>
</dbReference>
<dbReference type="Pfam" id="PF00582">
    <property type="entry name" value="Usp"/>
    <property type="match status" value="1"/>
</dbReference>
<name>M0A5Y3_9EURY</name>
<proteinExistence type="inferred from homology"/>
<protein>
    <submittedName>
        <fullName evidence="3">UspA domain protein</fullName>
    </submittedName>
</protein>
<feature type="domain" description="UspA" evidence="2">
    <location>
        <begin position="14"/>
        <end position="146"/>
    </location>
</feature>
<evidence type="ECO:0000259" key="2">
    <source>
        <dbReference type="Pfam" id="PF00582"/>
    </source>
</evidence>